<dbReference type="SUPFAM" id="SSF52540">
    <property type="entry name" value="P-loop containing nucleoside triphosphate hydrolases"/>
    <property type="match status" value="1"/>
</dbReference>
<dbReference type="GO" id="GO:0016887">
    <property type="term" value="F:ATP hydrolysis activity"/>
    <property type="evidence" value="ECO:0007669"/>
    <property type="project" value="InterPro"/>
</dbReference>
<dbReference type="Pfam" id="PF00004">
    <property type="entry name" value="AAA"/>
    <property type="match status" value="1"/>
</dbReference>
<dbReference type="PANTHER" id="PTHR23070">
    <property type="entry name" value="BCS1 AAA-TYPE ATPASE"/>
    <property type="match status" value="1"/>
</dbReference>
<accession>A0A5K0V3S9</accession>
<dbReference type="EMBL" id="LR721774">
    <property type="protein sequence ID" value="VVV34824.1"/>
    <property type="molecule type" value="Genomic_DNA"/>
</dbReference>
<dbReference type="GO" id="GO:0005524">
    <property type="term" value="F:ATP binding"/>
    <property type="evidence" value="ECO:0007669"/>
    <property type="project" value="InterPro"/>
</dbReference>
<evidence type="ECO:0000259" key="1">
    <source>
        <dbReference type="Pfam" id="PF00004"/>
    </source>
</evidence>
<dbReference type="InterPro" id="IPR027417">
    <property type="entry name" value="P-loop_NTPase"/>
</dbReference>
<dbReference type="Gramene" id="NC1G0192960.1">
    <property type="protein sequence ID" value="NC1G0192960.1:cds"/>
    <property type="gene ID" value="NC1G0192960"/>
</dbReference>
<gene>
    <name evidence="2" type="ORF">NYM_LOCUS3254</name>
</gene>
<proteinExistence type="predicted"/>
<protein>
    <recommendedName>
        <fullName evidence="1">ATPase AAA-type core domain-containing protein</fullName>
    </recommendedName>
</protein>
<name>A0A5K0V3S9_9MAGN</name>
<evidence type="ECO:0000313" key="2">
    <source>
        <dbReference type="EMBL" id="VVV34824.1"/>
    </source>
</evidence>
<dbReference type="InterPro" id="IPR003959">
    <property type="entry name" value="ATPase_AAA_core"/>
</dbReference>
<reference evidence="2" key="1">
    <citation type="submission" date="2019-09" db="EMBL/GenBank/DDBJ databases">
        <authorList>
            <person name="Zhang L."/>
        </authorList>
    </citation>
    <scope>NUCLEOTIDE SEQUENCE</scope>
</reference>
<dbReference type="AlphaFoldDB" id="A0A5K0V3S9"/>
<feature type="domain" description="ATPase AAA-type core" evidence="1">
    <location>
        <begin position="35"/>
        <end position="92"/>
    </location>
</feature>
<organism evidence="2">
    <name type="scientific">Nymphaea colorata</name>
    <name type="common">pocket water lily</name>
    <dbReference type="NCBI Taxonomy" id="210225"/>
    <lineage>
        <taxon>Eukaryota</taxon>
        <taxon>Viridiplantae</taxon>
        <taxon>Streptophyta</taxon>
        <taxon>Embryophyta</taxon>
        <taxon>Tracheophyta</taxon>
        <taxon>Spermatophyta</taxon>
        <taxon>Magnoliopsida</taxon>
        <taxon>Nymphaeales</taxon>
        <taxon>Nymphaeaceae</taxon>
        <taxon>Nymphaea</taxon>
    </lineage>
</organism>
<dbReference type="InterPro" id="IPR050747">
    <property type="entry name" value="Mitochondrial_chaperone_BCS1"/>
</dbReference>
<sequence>MKESQKAALRNDLKKFVERMQFYRAAGKAQKRGYLYYGPPGTRKSSLFATMANFLKFDIYDLEFTDLCCNSALRNLLRSTSNKSILVIKDTDCTKLLS</sequence>
<dbReference type="Gene3D" id="3.40.50.300">
    <property type="entry name" value="P-loop containing nucleotide triphosphate hydrolases"/>
    <property type="match status" value="1"/>
</dbReference>